<evidence type="ECO:0000313" key="6">
    <source>
        <dbReference type="Proteomes" id="UP000019335"/>
    </source>
</evidence>
<evidence type="ECO:0000256" key="2">
    <source>
        <dbReference type="ARBA" id="ARBA00023186"/>
    </source>
</evidence>
<evidence type="ECO:0000313" key="5">
    <source>
        <dbReference type="EMBL" id="EWM21758.1"/>
    </source>
</evidence>
<keyword evidence="2" id="KW-0143">Chaperone</keyword>
<accession>W7TDY4</accession>
<name>W7TDY4_9STRA</name>
<dbReference type="GO" id="GO:0000502">
    <property type="term" value="C:proteasome complex"/>
    <property type="evidence" value="ECO:0007669"/>
    <property type="project" value="UniProtKB-KW"/>
</dbReference>
<dbReference type="SUPFAM" id="SSF50156">
    <property type="entry name" value="PDZ domain-like"/>
    <property type="match status" value="1"/>
</dbReference>
<dbReference type="PANTHER" id="PTHR12651:SF1">
    <property type="entry name" value="26S PROTEASOME NON-ATPASE REGULATORY SUBUNIT 9"/>
    <property type="match status" value="1"/>
</dbReference>
<dbReference type="Proteomes" id="UP000019335">
    <property type="component" value="Unassembled WGS sequence"/>
</dbReference>
<dbReference type="Gene3D" id="6.10.140.1710">
    <property type="match status" value="1"/>
</dbReference>
<evidence type="ECO:0000259" key="4">
    <source>
        <dbReference type="SMART" id="SM00228"/>
    </source>
</evidence>
<dbReference type="InterPro" id="IPR036034">
    <property type="entry name" value="PDZ_sf"/>
</dbReference>
<comment type="similarity">
    <text evidence="1">Belongs to the proteasome subunit p27 family.</text>
</comment>
<feature type="domain" description="PDZ" evidence="4">
    <location>
        <begin position="150"/>
        <end position="221"/>
    </location>
</feature>
<evidence type="ECO:0000256" key="1">
    <source>
        <dbReference type="ARBA" id="ARBA00005256"/>
    </source>
</evidence>
<dbReference type="GO" id="GO:0005634">
    <property type="term" value="C:nucleus"/>
    <property type="evidence" value="ECO:0007669"/>
    <property type="project" value="TreeGrafter"/>
</dbReference>
<dbReference type="EMBL" id="AZIL01002365">
    <property type="protein sequence ID" value="EWM21758.1"/>
    <property type="molecule type" value="Genomic_DNA"/>
</dbReference>
<keyword evidence="5" id="KW-0647">Proteasome</keyword>
<keyword evidence="6" id="KW-1185">Reference proteome</keyword>
<dbReference type="InterPro" id="IPR041489">
    <property type="entry name" value="PDZ_6"/>
</dbReference>
<dbReference type="InterPro" id="IPR001478">
    <property type="entry name" value="PDZ"/>
</dbReference>
<evidence type="ECO:0000256" key="3">
    <source>
        <dbReference type="SAM" id="Coils"/>
    </source>
</evidence>
<dbReference type="GO" id="GO:0070682">
    <property type="term" value="P:proteasome regulatory particle assembly"/>
    <property type="evidence" value="ECO:0007669"/>
    <property type="project" value="InterPro"/>
</dbReference>
<dbReference type="Pfam" id="PF18265">
    <property type="entry name" value="Nas2_N"/>
    <property type="match status" value="1"/>
</dbReference>
<reference evidence="5 6" key="1">
    <citation type="journal article" date="2014" name="Mol. Plant">
        <title>Chromosome Scale Genome Assembly and Transcriptome Profiling of Nannochloropsis gaditana in Nitrogen Depletion.</title>
        <authorList>
            <person name="Corteggiani Carpinelli E."/>
            <person name="Telatin A."/>
            <person name="Vitulo N."/>
            <person name="Forcato C."/>
            <person name="D'Angelo M."/>
            <person name="Schiavon R."/>
            <person name="Vezzi A."/>
            <person name="Giacometti G.M."/>
            <person name="Morosinotto T."/>
            <person name="Valle G."/>
        </authorList>
    </citation>
    <scope>NUCLEOTIDE SEQUENCE [LARGE SCALE GENOMIC DNA]</scope>
    <source>
        <strain evidence="5 6">B-31</strain>
    </source>
</reference>
<dbReference type="Pfam" id="PF17820">
    <property type="entry name" value="PDZ_6"/>
    <property type="match status" value="1"/>
</dbReference>
<dbReference type="OrthoDB" id="72325at2759"/>
<proteinExistence type="inferred from homology"/>
<keyword evidence="3" id="KW-0175">Coiled coil</keyword>
<comment type="caution">
    <text evidence="5">The sequence shown here is derived from an EMBL/GenBank/DDBJ whole genome shotgun (WGS) entry which is preliminary data.</text>
</comment>
<protein>
    <submittedName>
        <fullName evidence="5">26s proteasome non-atpase regulatory subunit 9</fullName>
    </submittedName>
</protein>
<dbReference type="PANTHER" id="PTHR12651">
    <property type="entry name" value="26S PROTEASOME NON-ATPASE REGULATORY SUBUNIT 9"/>
    <property type="match status" value="1"/>
</dbReference>
<sequence>MHYDARSELEELIKERDNLETEAAVIKDFLTSPGPGGAAPPGLGGVPLVDAEGFPRADIDVWDVRVKRNRLACIDTDHAELMKRIEELVQRLHQEAKTSAGVRGMSNNWSTSSSTGRDIGALSYTRTEESQVETVPKPTACMEVENRSMEEGGGPSRQQPFAVIDQVFRASPAEEAGLKNGDLLVSLGTVNAQNHNNFAAIVALVQENEGRVLRVEVQRPQEASAGGPSSAPRKETVVMSLIPHAWSGRGLLGCHLTAVSS</sequence>
<dbReference type="AlphaFoldDB" id="W7TDY4"/>
<dbReference type="GO" id="GO:0005737">
    <property type="term" value="C:cytoplasm"/>
    <property type="evidence" value="ECO:0007669"/>
    <property type="project" value="TreeGrafter"/>
</dbReference>
<gene>
    <name evidence="5" type="ORF">Naga_100213g2</name>
</gene>
<dbReference type="FunFam" id="2.30.42.10:FF:000107">
    <property type="entry name" value="26S proteasome non-ATPase regulatory subunit 9"/>
    <property type="match status" value="1"/>
</dbReference>
<dbReference type="SMART" id="SM00228">
    <property type="entry name" value="PDZ"/>
    <property type="match status" value="1"/>
</dbReference>
<dbReference type="Gene3D" id="2.30.42.10">
    <property type="match status" value="1"/>
</dbReference>
<organism evidence="5 6">
    <name type="scientific">Nannochloropsis gaditana</name>
    <dbReference type="NCBI Taxonomy" id="72520"/>
    <lineage>
        <taxon>Eukaryota</taxon>
        <taxon>Sar</taxon>
        <taxon>Stramenopiles</taxon>
        <taxon>Ochrophyta</taxon>
        <taxon>Eustigmatophyceae</taxon>
        <taxon>Eustigmatales</taxon>
        <taxon>Monodopsidaceae</taxon>
        <taxon>Nannochloropsis</taxon>
    </lineage>
</organism>
<dbReference type="InterPro" id="IPR035269">
    <property type="entry name" value="PSMD9"/>
</dbReference>
<dbReference type="InterPro" id="IPR040815">
    <property type="entry name" value="Nas2_N"/>
</dbReference>
<feature type="coiled-coil region" evidence="3">
    <location>
        <begin position="2"/>
        <end position="29"/>
    </location>
</feature>